<evidence type="ECO:0000256" key="3">
    <source>
        <dbReference type="ARBA" id="ARBA00022475"/>
    </source>
</evidence>
<feature type="transmembrane region" description="Helical" evidence="7">
    <location>
        <begin position="220"/>
        <end position="242"/>
    </location>
</feature>
<dbReference type="AlphaFoldDB" id="A0A291RE64"/>
<dbReference type="PANTHER" id="PTHR23513:SF11">
    <property type="entry name" value="STAPHYLOFERRIN A TRANSPORTER"/>
    <property type="match status" value="1"/>
</dbReference>
<dbReference type="Pfam" id="PF05977">
    <property type="entry name" value="MFS_3"/>
    <property type="match status" value="1"/>
</dbReference>
<comment type="subcellular location">
    <subcellularLocation>
        <location evidence="1">Cell membrane</location>
        <topology evidence="1">Multi-pass membrane protein</topology>
    </subcellularLocation>
</comment>
<keyword evidence="6 7" id="KW-0472">Membrane</keyword>
<dbReference type="InterPro" id="IPR010290">
    <property type="entry name" value="TM_effector"/>
</dbReference>
<evidence type="ECO:0000256" key="5">
    <source>
        <dbReference type="ARBA" id="ARBA00022989"/>
    </source>
</evidence>
<evidence type="ECO:0000256" key="6">
    <source>
        <dbReference type="ARBA" id="ARBA00023136"/>
    </source>
</evidence>
<keyword evidence="4 7" id="KW-0812">Transmembrane</keyword>
<dbReference type="GeneID" id="88357031"/>
<dbReference type="KEGG" id="ntp:CRH09_06255"/>
<feature type="transmembrane region" description="Helical" evidence="7">
    <location>
        <begin position="347"/>
        <end position="368"/>
    </location>
</feature>
<feature type="transmembrane region" description="Helical" evidence="7">
    <location>
        <begin position="254"/>
        <end position="275"/>
    </location>
</feature>
<dbReference type="EMBL" id="CP023778">
    <property type="protein sequence ID" value="ATL65876.1"/>
    <property type="molecule type" value="Genomic_DNA"/>
</dbReference>
<sequence length="414" mass="41912">MPYAQLLRRPPVLMLWSAQTLSVLGDRFFALAIMWMALERSGPVAMGLVAIAESVPYVVMGAVGRRVVARFASFRMLAAVDLLRGIMTCALPVLWAAGGTLVMLAIVAVLGVAGSVFDPNLGALVPDLVAAEEVPAMTAAMDLTGRIARIAGPALAGVVVLAAPTQTLFVADAMTFVVSAAALAVLARAVAPSLSAVGVQDAGGLEEKVDARRLLRRHPAIGAALVVNGVGFLVNAVPAVGMPLLLVHHLHATASAYGVVLTASGIGALSGNLIVSRMRLTARFLTRFCAAWALSGLLLVATGTVPNLAWVVVIAAASGAVMPTISVTLGAQLAAFAPAERRRLMSVNFAAIRSCGTAGMAVIPATLADAPAQGFIVGGSALAVAASLAWLGARTAAVAPAAVAVAEGQAASTR</sequence>
<evidence type="ECO:0000313" key="9">
    <source>
        <dbReference type="Proteomes" id="UP000221961"/>
    </source>
</evidence>
<feature type="transmembrane region" description="Helical" evidence="7">
    <location>
        <begin position="44"/>
        <end position="64"/>
    </location>
</feature>
<evidence type="ECO:0000256" key="1">
    <source>
        <dbReference type="ARBA" id="ARBA00004651"/>
    </source>
</evidence>
<evidence type="ECO:0000256" key="2">
    <source>
        <dbReference type="ARBA" id="ARBA00022448"/>
    </source>
</evidence>
<reference evidence="8 9" key="1">
    <citation type="submission" date="2017-10" db="EMBL/GenBank/DDBJ databases">
        <title>Comparative genomics between pathogenic Norcardia.</title>
        <authorList>
            <person name="Zeng L."/>
        </authorList>
    </citation>
    <scope>NUCLEOTIDE SEQUENCE [LARGE SCALE GENOMIC DNA]</scope>
    <source>
        <strain evidence="8 9">NC_YFY_NT001</strain>
    </source>
</reference>
<feature type="transmembrane region" description="Helical" evidence="7">
    <location>
        <begin position="308"/>
        <end position="335"/>
    </location>
</feature>
<keyword evidence="5 7" id="KW-1133">Transmembrane helix</keyword>
<dbReference type="PANTHER" id="PTHR23513">
    <property type="entry name" value="INTEGRAL MEMBRANE EFFLUX PROTEIN-RELATED"/>
    <property type="match status" value="1"/>
</dbReference>
<dbReference type="SUPFAM" id="SSF103473">
    <property type="entry name" value="MFS general substrate transporter"/>
    <property type="match status" value="1"/>
</dbReference>
<evidence type="ECO:0000256" key="7">
    <source>
        <dbReference type="SAM" id="Phobius"/>
    </source>
</evidence>
<feature type="transmembrane region" description="Helical" evidence="7">
    <location>
        <begin position="12"/>
        <end position="38"/>
    </location>
</feature>
<name>A0A291RE64_9NOCA</name>
<protein>
    <submittedName>
        <fullName evidence="8">MFS transporter</fullName>
    </submittedName>
</protein>
<dbReference type="RefSeq" id="WP_098693107.1">
    <property type="nucleotide sequence ID" value="NZ_CP023778.1"/>
</dbReference>
<evidence type="ECO:0000313" key="8">
    <source>
        <dbReference type="EMBL" id="ATL65876.1"/>
    </source>
</evidence>
<keyword evidence="2" id="KW-0813">Transport</keyword>
<feature type="transmembrane region" description="Helical" evidence="7">
    <location>
        <begin position="176"/>
        <end position="199"/>
    </location>
</feature>
<dbReference type="CDD" id="cd06173">
    <property type="entry name" value="MFS_MefA_like"/>
    <property type="match status" value="1"/>
</dbReference>
<accession>A0A291RE64</accession>
<dbReference type="InterPro" id="IPR036259">
    <property type="entry name" value="MFS_trans_sf"/>
</dbReference>
<dbReference type="GO" id="GO:0005886">
    <property type="term" value="C:plasma membrane"/>
    <property type="evidence" value="ECO:0007669"/>
    <property type="project" value="UniProtKB-SubCell"/>
</dbReference>
<gene>
    <name evidence="8" type="ORF">CRH09_06255</name>
</gene>
<feature type="transmembrane region" description="Helical" evidence="7">
    <location>
        <begin position="85"/>
        <end position="113"/>
    </location>
</feature>
<keyword evidence="3" id="KW-1003">Cell membrane</keyword>
<feature type="transmembrane region" description="Helical" evidence="7">
    <location>
        <begin position="284"/>
        <end position="302"/>
    </location>
</feature>
<organism evidence="8 9">
    <name type="scientific">Nocardia terpenica</name>
    <dbReference type="NCBI Taxonomy" id="455432"/>
    <lineage>
        <taxon>Bacteria</taxon>
        <taxon>Bacillati</taxon>
        <taxon>Actinomycetota</taxon>
        <taxon>Actinomycetes</taxon>
        <taxon>Mycobacteriales</taxon>
        <taxon>Nocardiaceae</taxon>
        <taxon>Nocardia</taxon>
    </lineage>
</organism>
<dbReference type="Proteomes" id="UP000221961">
    <property type="component" value="Chromosome"/>
</dbReference>
<dbReference type="Gene3D" id="1.20.1250.20">
    <property type="entry name" value="MFS general substrate transporter like domains"/>
    <property type="match status" value="2"/>
</dbReference>
<proteinExistence type="predicted"/>
<evidence type="ECO:0000256" key="4">
    <source>
        <dbReference type="ARBA" id="ARBA00022692"/>
    </source>
</evidence>
<feature type="transmembrane region" description="Helical" evidence="7">
    <location>
        <begin position="374"/>
        <end position="393"/>
    </location>
</feature>